<organism evidence="3 4">
    <name type="scientific">Ellagibacter isourolithinifaciens</name>
    <dbReference type="NCBI Taxonomy" id="2137581"/>
    <lineage>
        <taxon>Bacteria</taxon>
        <taxon>Bacillati</taxon>
        <taxon>Actinomycetota</taxon>
        <taxon>Coriobacteriia</taxon>
        <taxon>Eggerthellales</taxon>
        <taxon>Eggerthellaceae</taxon>
        <taxon>Ellagibacter</taxon>
    </lineage>
</organism>
<evidence type="ECO:0000256" key="1">
    <source>
        <dbReference type="SAM" id="Coils"/>
    </source>
</evidence>
<dbReference type="OrthoDB" id="9784388at2"/>
<sequence>MQVKDEDISTLIELQHNDMELLRVQKAIADLPQRKTIVAARKKIKTIEEKQETVGKLRAKAEEKFAGISEEDGKLAAKQEEAQKAVDSASGYRDVEAHTREMDGYAKRRATLEEDLAAVDAELDKISAVEKQISTALAQLRETESAATAEFQSQGGELKKQEADLTSSHDQIAANLPADLKARYDRAAKHCGGVAVALLRDDACGACRAPIEQGHLIDLKAHAPLGECPNCKRLLIVLPS</sequence>
<reference evidence="3 4" key="1">
    <citation type="submission" date="2019-09" db="EMBL/GenBank/DDBJ databases">
        <title>Whole genome shotgun sequencing (WGS) of Ellagibacter isourolithinifaciens DSM 104140(T) and Adlercreutzia muris DSM 29508(T).</title>
        <authorList>
            <person name="Stoll D.A."/>
            <person name="Danylec N."/>
            <person name="Huch M."/>
        </authorList>
    </citation>
    <scope>NUCLEOTIDE SEQUENCE [LARGE SCALE GENOMIC DNA]</scope>
    <source>
        <strain evidence="3 4">DSM 104140</strain>
    </source>
</reference>
<gene>
    <name evidence="3" type="ORF">F8C90_04180</name>
</gene>
<dbReference type="RefSeq" id="WP_158049203.1">
    <property type="nucleotide sequence ID" value="NZ_WAJR01000007.1"/>
</dbReference>
<dbReference type="Gene3D" id="1.10.287.1490">
    <property type="match status" value="1"/>
</dbReference>
<feature type="coiled-coil region" evidence="1">
    <location>
        <begin position="95"/>
        <end position="146"/>
    </location>
</feature>
<dbReference type="GeneID" id="98657602"/>
<dbReference type="Proteomes" id="UP000468668">
    <property type="component" value="Unassembled WGS sequence"/>
</dbReference>
<name>A0A6N6NS13_9ACTN</name>
<dbReference type="InterPro" id="IPR056003">
    <property type="entry name" value="CT398_CC_hairpin"/>
</dbReference>
<protein>
    <recommendedName>
        <fullName evidence="2">CT398-like coiled coil hairpin domain-containing protein</fullName>
    </recommendedName>
</protein>
<proteinExistence type="predicted"/>
<keyword evidence="1" id="KW-0175">Coiled coil</keyword>
<accession>A0A6N6NS13</accession>
<evidence type="ECO:0000313" key="4">
    <source>
        <dbReference type="Proteomes" id="UP000468668"/>
    </source>
</evidence>
<dbReference type="Pfam" id="PF24481">
    <property type="entry name" value="CT398_CC"/>
    <property type="match status" value="1"/>
</dbReference>
<dbReference type="EMBL" id="WAJR01000007">
    <property type="protein sequence ID" value="KAB1641041.1"/>
    <property type="molecule type" value="Genomic_DNA"/>
</dbReference>
<feature type="domain" description="CT398-like coiled coil hairpin" evidence="2">
    <location>
        <begin position="14"/>
        <end position="190"/>
    </location>
</feature>
<evidence type="ECO:0000259" key="2">
    <source>
        <dbReference type="Pfam" id="PF24481"/>
    </source>
</evidence>
<dbReference type="AlphaFoldDB" id="A0A6N6NS13"/>
<keyword evidence="4" id="KW-1185">Reference proteome</keyword>
<evidence type="ECO:0000313" key="3">
    <source>
        <dbReference type="EMBL" id="KAB1641041.1"/>
    </source>
</evidence>
<comment type="caution">
    <text evidence="3">The sequence shown here is derived from an EMBL/GenBank/DDBJ whole genome shotgun (WGS) entry which is preliminary data.</text>
</comment>